<sequence>MCGPGFRFPDPTGKETRAFVFRLTKVSLTVTTFRGLFTLTHHMVVWLAAKGLYPGKGLWDYTILGDDTVIADSAVATLVQCSS</sequence>
<dbReference type="EMBL" id="JAJSOW010000076">
    <property type="protein sequence ID" value="KAI9188515.1"/>
    <property type="molecule type" value="Genomic_DNA"/>
</dbReference>
<evidence type="ECO:0000313" key="2">
    <source>
        <dbReference type="Proteomes" id="UP001064489"/>
    </source>
</evidence>
<gene>
    <name evidence="1" type="ORF">LWI28_014604</name>
</gene>
<accession>A0AAD5NZQ0</accession>
<dbReference type="PANTHER" id="PTHR34456:SF13">
    <property type="entry name" value="REVERSE TRANSCRIPTASE DOMAIN-CONTAINING PROTEIN"/>
    <property type="match status" value="1"/>
</dbReference>
<proteinExistence type="predicted"/>
<dbReference type="Proteomes" id="UP001064489">
    <property type="component" value="Unassembled WGS sequence"/>
</dbReference>
<dbReference type="PANTHER" id="PTHR34456">
    <property type="entry name" value="MITOVIRUS RNA-DEPENDENT RNA POLYMERASE"/>
    <property type="match status" value="1"/>
</dbReference>
<reference evidence="1" key="2">
    <citation type="submission" date="2023-02" db="EMBL/GenBank/DDBJ databases">
        <authorList>
            <person name="Swenson N.G."/>
            <person name="Wegrzyn J.L."/>
            <person name="Mcevoy S.L."/>
        </authorList>
    </citation>
    <scope>NUCLEOTIDE SEQUENCE</scope>
    <source>
        <strain evidence="1">91603</strain>
        <tissue evidence="1">Leaf</tissue>
    </source>
</reference>
<protein>
    <submittedName>
        <fullName evidence="1">Uncharacterized protein</fullName>
    </submittedName>
</protein>
<dbReference type="Pfam" id="PF05919">
    <property type="entry name" value="Mitovir_RNA_pol"/>
    <property type="match status" value="1"/>
</dbReference>
<evidence type="ECO:0000313" key="1">
    <source>
        <dbReference type="EMBL" id="KAI9188515.1"/>
    </source>
</evidence>
<comment type="caution">
    <text evidence="1">The sequence shown here is derived from an EMBL/GenBank/DDBJ whole genome shotgun (WGS) entry which is preliminary data.</text>
</comment>
<name>A0AAD5NZQ0_ACENE</name>
<organism evidence="1 2">
    <name type="scientific">Acer negundo</name>
    <name type="common">Box elder</name>
    <dbReference type="NCBI Taxonomy" id="4023"/>
    <lineage>
        <taxon>Eukaryota</taxon>
        <taxon>Viridiplantae</taxon>
        <taxon>Streptophyta</taxon>
        <taxon>Embryophyta</taxon>
        <taxon>Tracheophyta</taxon>
        <taxon>Spermatophyta</taxon>
        <taxon>Magnoliopsida</taxon>
        <taxon>eudicotyledons</taxon>
        <taxon>Gunneridae</taxon>
        <taxon>Pentapetalae</taxon>
        <taxon>rosids</taxon>
        <taxon>malvids</taxon>
        <taxon>Sapindales</taxon>
        <taxon>Sapindaceae</taxon>
        <taxon>Hippocastanoideae</taxon>
        <taxon>Acereae</taxon>
        <taxon>Acer</taxon>
    </lineage>
</organism>
<reference evidence="1" key="1">
    <citation type="journal article" date="2022" name="Plant J.">
        <title>Strategies of tolerance reflected in two North American maple genomes.</title>
        <authorList>
            <person name="McEvoy S.L."/>
            <person name="Sezen U.U."/>
            <person name="Trouern-Trend A."/>
            <person name="McMahon S.M."/>
            <person name="Schaberg P.G."/>
            <person name="Yang J."/>
            <person name="Wegrzyn J.L."/>
            <person name="Swenson N.G."/>
        </authorList>
    </citation>
    <scope>NUCLEOTIDE SEQUENCE</scope>
    <source>
        <strain evidence="1">91603</strain>
    </source>
</reference>
<keyword evidence="2" id="KW-1185">Reference proteome</keyword>
<dbReference type="InterPro" id="IPR008686">
    <property type="entry name" value="RNA_pol_mitovir"/>
</dbReference>
<dbReference type="AlphaFoldDB" id="A0AAD5NZQ0"/>